<reference evidence="2" key="1">
    <citation type="submission" date="2025-08" db="UniProtKB">
        <authorList>
            <consortium name="Ensembl"/>
        </authorList>
    </citation>
    <scope>IDENTIFICATION</scope>
</reference>
<sequence length="379" mass="43319">MLKMCDKNVGTIIIMTISVIQIPRMDGRCSLFILLLSGGLSTLPPHSREYHFVNQLMTWTEAQSYCREHFTDFVTIYNSNINQLLFSMSPRINAFAWKGLYDDPYSWKSSMEGKLFYVGSTHEFLIWANGQPNNENTNEYCVALQGQTQMNDRPCGSSYPFLCYNAKNTSYILVMENYTWSAAQSYCRTYHTDLTSIRSKEEKSNITLTLNGSGVQYVWIGLYRDPWAFWSDNTTSTFTNWWSSQPDNFNSIEYCGAFNLMSAEWADGFCGLRLSFFLFQSSDKANSAENEASVRGRHAQHRDPAAGFTAGQQFSHQHKLDTSSNYASCFSSSAHFVQLSGLMLSEGLTDFRIRWRKVQSYRDDQSKKQDVGGDCKTEV</sequence>
<dbReference type="PANTHER" id="PTHR45784">
    <property type="entry name" value="C-TYPE LECTIN DOMAIN FAMILY 20 MEMBER A-RELATED"/>
    <property type="match status" value="1"/>
</dbReference>
<feature type="domain" description="C-type lectin" evidence="1">
    <location>
        <begin position="45"/>
        <end position="164"/>
    </location>
</feature>
<evidence type="ECO:0000259" key="1">
    <source>
        <dbReference type="PROSITE" id="PS50041"/>
    </source>
</evidence>
<protein>
    <recommendedName>
        <fullName evidence="1">C-type lectin domain-containing protein</fullName>
    </recommendedName>
</protein>
<dbReference type="InterPro" id="IPR001304">
    <property type="entry name" value="C-type_lectin-like"/>
</dbReference>
<dbReference type="SUPFAM" id="SSF56436">
    <property type="entry name" value="C-type lectin-like"/>
    <property type="match status" value="2"/>
</dbReference>
<keyword evidence="3" id="KW-1185">Reference proteome</keyword>
<proteinExistence type="predicted"/>
<dbReference type="GeneTree" id="ENSGT01100000263473"/>
<accession>A0AAX7TU77</accession>
<dbReference type="PANTHER" id="PTHR45784:SF3">
    <property type="entry name" value="C-TYPE LECTIN DOMAIN FAMILY 4 MEMBER K-LIKE-RELATED"/>
    <property type="match status" value="1"/>
</dbReference>
<dbReference type="Pfam" id="PF00059">
    <property type="entry name" value="Lectin_C"/>
    <property type="match status" value="2"/>
</dbReference>
<dbReference type="Gene3D" id="3.10.100.10">
    <property type="entry name" value="Mannose-Binding Protein A, subunit A"/>
    <property type="match status" value="2"/>
</dbReference>
<reference evidence="2" key="2">
    <citation type="submission" date="2025-09" db="UniProtKB">
        <authorList>
            <consortium name="Ensembl"/>
        </authorList>
    </citation>
    <scope>IDENTIFICATION</scope>
</reference>
<feature type="domain" description="C-type lectin" evidence="1">
    <location>
        <begin position="159"/>
        <end position="276"/>
    </location>
</feature>
<evidence type="ECO:0000313" key="3">
    <source>
        <dbReference type="Proteomes" id="UP000265100"/>
    </source>
</evidence>
<dbReference type="Proteomes" id="UP000265100">
    <property type="component" value="Unplaced"/>
</dbReference>
<evidence type="ECO:0000313" key="2">
    <source>
        <dbReference type="Ensembl" id="ENSACLP00000060025.1"/>
    </source>
</evidence>
<organism evidence="2 3">
    <name type="scientific">Astatotilapia calliptera</name>
    <name type="common">Eastern happy</name>
    <name type="synonym">Chromis callipterus</name>
    <dbReference type="NCBI Taxonomy" id="8154"/>
    <lineage>
        <taxon>Eukaryota</taxon>
        <taxon>Metazoa</taxon>
        <taxon>Chordata</taxon>
        <taxon>Craniata</taxon>
        <taxon>Vertebrata</taxon>
        <taxon>Euteleostomi</taxon>
        <taxon>Actinopterygii</taxon>
        <taxon>Neopterygii</taxon>
        <taxon>Teleostei</taxon>
        <taxon>Neoteleostei</taxon>
        <taxon>Acanthomorphata</taxon>
        <taxon>Ovalentaria</taxon>
        <taxon>Cichlomorphae</taxon>
        <taxon>Cichliformes</taxon>
        <taxon>Cichlidae</taxon>
        <taxon>African cichlids</taxon>
        <taxon>Pseudocrenilabrinae</taxon>
        <taxon>Haplochromini</taxon>
        <taxon>Astatotilapia</taxon>
    </lineage>
</organism>
<dbReference type="PROSITE" id="PS50041">
    <property type="entry name" value="C_TYPE_LECTIN_2"/>
    <property type="match status" value="2"/>
</dbReference>
<name>A0AAX7TU77_ASTCA</name>
<dbReference type="AlphaFoldDB" id="A0AAX7TU77"/>
<dbReference type="InterPro" id="IPR016186">
    <property type="entry name" value="C-type_lectin-like/link_sf"/>
</dbReference>
<dbReference type="SMART" id="SM00034">
    <property type="entry name" value="CLECT"/>
    <property type="match status" value="2"/>
</dbReference>
<dbReference type="Ensembl" id="ENSACLT00000081578.1">
    <property type="protein sequence ID" value="ENSACLP00000060025.1"/>
    <property type="gene ID" value="ENSACLG00000030304.1"/>
</dbReference>
<dbReference type="InterPro" id="IPR016187">
    <property type="entry name" value="CTDL_fold"/>
</dbReference>